<evidence type="ECO:0000313" key="1">
    <source>
        <dbReference type="EMBL" id="EHM51929.1"/>
    </source>
</evidence>
<dbReference type="EMBL" id="AGCK01000126">
    <property type="protein sequence ID" value="EHM51929.1"/>
    <property type="molecule type" value="Genomic_DNA"/>
</dbReference>
<dbReference type="Proteomes" id="UP000004459">
    <property type="component" value="Unassembled WGS sequence"/>
</dbReference>
<proteinExistence type="predicted"/>
<gene>
    <name evidence="1" type="ORF">HMPREF0372_01669</name>
</gene>
<dbReference type="AlphaFoldDB" id="G9YQ77"/>
<comment type="caution">
    <text evidence="1">The sequence shown here is derived from an EMBL/GenBank/DDBJ whole genome shotgun (WGS) entry which is preliminary data.</text>
</comment>
<reference evidence="1 2" key="1">
    <citation type="submission" date="2011-08" db="EMBL/GenBank/DDBJ databases">
        <authorList>
            <person name="Weinstock G."/>
            <person name="Sodergren E."/>
            <person name="Clifton S."/>
            <person name="Fulton L."/>
            <person name="Fulton B."/>
            <person name="Courtney L."/>
            <person name="Fronick C."/>
            <person name="Harrison M."/>
            <person name="Strong C."/>
            <person name="Farmer C."/>
            <person name="Delahaunty K."/>
            <person name="Markovic C."/>
            <person name="Hall O."/>
            <person name="Minx P."/>
            <person name="Tomlinson C."/>
            <person name="Mitreva M."/>
            <person name="Hou S."/>
            <person name="Chen J."/>
            <person name="Wollam A."/>
            <person name="Pepin K.H."/>
            <person name="Johnson M."/>
            <person name="Bhonagiri V."/>
            <person name="Zhang X."/>
            <person name="Suruliraj S."/>
            <person name="Warren W."/>
            <person name="Chinwalla A."/>
            <person name="Mardis E.R."/>
            <person name="Wilson R.K."/>
        </authorList>
    </citation>
    <scope>NUCLEOTIDE SEQUENCE [LARGE SCALE GENOMIC DNA]</scope>
    <source>
        <strain evidence="1 2">ATCC 29863</strain>
    </source>
</reference>
<dbReference type="HOGENOM" id="CLU_2011869_0_0_9"/>
<organism evidence="1 2">
    <name type="scientific">Flavonifractor plautii ATCC 29863</name>
    <dbReference type="NCBI Taxonomy" id="411475"/>
    <lineage>
        <taxon>Bacteria</taxon>
        <taxon>Bacillati</taxon>
        <taxon>Bacillota</taxon>
        <taxon>Clostridia</taxon>
        <taxon>Eubacteriales</taxon>
        <taxon>Oscillospiraceae</taxon>
        <taxon>Flavonifractor</taxon>
    </lineage>
</organism>
<name>G9YQ77_FLAPL</name>
<sequence length="123" mass="13719">MLSSGQITILSSICIISWQKHHSDIHTAKIKNLCAQLLGGSQQTPALPVSVWAIPLAGFPIKRANQLFHKLLFLSKFSLDHFVFHSPPYRQRDAGWYNTAKPLQHKALRTVPSPSNTKPVLAI</sequence>
<protein>
    <submittedName>
        <fullName evidence="1">Uncharacterized protein</fullName>
    </submittedName>
</protein>
<evidence type="ECO:0000313" key="2">
    <source>
        <dbReference type="Proteomes" id="UP000004459"/>
    </source>
</evidence>
<accession>G9YQ77</accession>